<dbReference type="InterPro" id="IPR036775">
    <property type="entry name" value="DNA_pol_Y-fam_lit_finger_sf"/>
</dbReference>
<dbReference type="InterPro" id="IPR017961">
    <property type="entry name" value="DNA_pol_Y-fam_little_finger"/>
</dbReference>
<dbReference type="GO" id="GO:0009432">
    <property type="term" value="P:SOS response"/>
    <property type="evidence" value="ECO:0007669"/>
    <property type="project" value="TreeGrafter"/>
</dbReference>
<name>A0A4U1L034_9SPHN</name>
<evidence type="ECO:0000256" key="3">
    <source>
        <dbReference type="ARBA" id="ARBA00012417"/>
    </source>
</evidence>
<evidence type="ECO:0000256" key="4">
    <source>
        <dbReference type="ARBA" id="ARBA00025589"/>
    </source>
</evidence>
<dbReference type="PANTHER" id="PTHR11076:SF34">
    <property type="entry name" value="PROTEIN UMUC"/>
    <property type="match status" value="1"/>
</dbReference>
<dbReference type="InterPro" id="IPR001126">
    <property type="entry name" value="UmuC"/>
</dbReference>
<dbReference type="EMBL" id="SWKR01000002">
    <property type="protein sequence ID" value="TKD49924.1"/>
    <property type="molecule type" value="Genomic_DNA"/>
</dbReference>
<dbReference type="InterPro" id="IPR050116">
    <property type="entry name" value="DNA_polymerase-Y"/>
</dbReference>
<dbReference type="EC" id="2.7.7.7" evidence="3"/>
<reference evidence="7 8" key="1">
    <citation type="submission" date="2019-04" db="EMBL/GenBank/DDBJ databases">
        <authorList>
            <person name="Yang Y."/>
            <person name="Wei D."/>
        </authorList>
    </citation>
    <scope>NUCLEOTIDE SEQUENCE [LARGE SCALE GENOMIC DNA]</scope>
    <source>
        <strain evidence="7 8">L-1-4w-11</strain>
    </source>
</reference>
<gene>
    <name evidence="7" type="ORF">FBR43_03440</name>
</gene>
<dbReference type="GO" id="GO:0042276">
    <property type="term" value="P:error-prone translesion synthesis"/>
    <property type="evidence" value="ECO:0007669"/>
    <property type="project" value="TreeGrafter"/>
</dbReference>
<comment type="subunit">
    <text evidence="2">Monomer.</text>
</comment>
<dbReference type="CDD" id="cd00424">
    <property type="entry name" value="PolY"/>
    <property type="match status" value="1"/>
</dbReference>
<evidence type="ECO:0000313" key="7">
    <source>
        <dbReference type="EMBL" id="TKD49924.1"/>
    </source>
</evidence>
<dbReference type="InterPro" id="IPR043502">
    <property type="entry name" value="DNA/RNA_pol_sf"/>
</dbReference>
<dbReference type="RefSeq" id="WP_136941866.1">
    <property type="nucleotide sequence ID" value="NZ_SWKR01000002.1"/>
</dbReference>
<dbReference type="Pfam" id="PF00817">
    <property type="entry name" value="IMS"/>
    <property type="match status" value="1"/>
</dbReference>
<dbReference type="AlphaFoldDB" id="A0A4U1L034"/>
<accession>A0A4U1L034</accession>
<evidence type="ECO:0000313" key="8">
    <source>
        <dbReference type="Proteomes" id="UP000309138"/>
    </source>
</evidence>
<evidence type="ECO:0000259" key="6">
    <source>
        <dbReference type="PROSITE" id="PS50173"/>
    </source>
</evidence>
<dbReference type="Gene3D" id="3.30.70.270">
    <property type="match status" value="1"/>
</dbReference>
<proteinExistence type="inferred from homology"/>
<dbReference type="Pfam" id="PF11799">
    <property type="entry name" value="IMS_C"/>
    <property type="match status" value="1"/>
</dbReference>
<dbReference type="GO" id="GO:0005829">
    <property type="term" value="C:cytosol"/>
    <property type="evidence" value="ECO:0007669"/>
    <property type="project" value="TreeGrafter"/>
</dbReference>
<keyword evidence="8" id="KW-1185">Reference proteome</keyword>
<comment type="caution">
    <text evidence="7">The sequence shown here is derived from an EMBL/GenBank/DDBJ whole genome shotgun (WGS) entry which is preliminary data.</text>
</comment>
<dbReference type="InterPro" id="IPR043128">
    <property type="entry name" value="Rev_trsase/Diguanyl_cyclase"/>
</dbReference>
<dbReference type="Gene3D" id="1.10.150.20">
    <property type="entry name" value="5' to 3' exonuclease, C-terminal subdomain"/>
    <property type="match status" value="1"/>
</dbReference>
<dbReference type="PROSITE" id="PS50173">
    <property type="entry name" value="UMUC"/>
    <property type="match status" value="1"/>
</dbReference>
<evidence type="ECO:0000256" key="1">
    <source>
        <dbReference type="ARBA" id="ARBA00010945"/>
    </source>
</evidence>
<dbReference type="OrthoDB" id="9808813at2"/>
<comment type="function">
    <text evidence="4">Poorly processive, error-prone DNA polymerase involved in untargeted mutagenesis. Copies undamaged DNA at stalled replication forks, which arise in vivo from mismatched or misaligned primer ends. These misaligned primers can be extended by PolIV. Exhibits no 3'-5' exonuclease (proofreading) activity. May be involved in translesional synthesis, in conjunction with the beta clamp from PolIII.</text>
</comment>
<dbReference type="GO" id="GO:0003684">
    <property type="term" value="F:damaged DNA binding"/>
    <property type="evidence" value="ECO:0007669"/>
    <property type="project" value="InterPro"/>
</dbReference>
<dbReference type="SUPFAM" id="SSF56672">
    <property type="entry name" value="DNA/RNA polymerases"/>
    <property type="match status" value="1"/>
</dbReference>
<protein>
    <recommendedName>
        <fullName evidence="3">DNA-directed DNA polymerase</fullName>
        <ecNumber evidence="3">2.7.7.7</ecNumber>
    </recommendedName>
</protein>
<sequence length="434" mass="48427">MPDLPAPDLPPRPLRWLFLDLNSYFASVEQQLEPAYRGRPLIVAPVDSDTTVAIAASIEAKRYGITTGTPVWEAKRLCRDLVVTPARHDRYVAFHQAIVAEIWKFIPVTQVCSIDEVACRLLDNENDREQAMTLARRIKAGIRANIGGCLQSSVGIAPNRLLAKLASDMQKPDGLTVLEARELPARLFPLALRDIAGIGPRMERRLAQKGINDIRELCARRPRDAGSAWGGTDGDRLWYLLHGVDLPQKPTQSRTIGHSHVLSPQKRGLEPTRLTARRLALKAASRLRRKGYRSRLLMLHGRFEDDKSSWRATARLPPTQDSFVILDALDRLFPRLADAGRQRPGGFRLRMVGVTLAEIEPTGPDQSSLFALLDPDDPLARETRGLALSRAMDRMNERFGRNAVTVGPLHGGRIDRVGTKIAFGRIPDLDEFHE</sequence>
<dbReference type="GO" id="GO:0003887">
    <property type="term" value="F:DNA-directed DNA polymerase activity"/>
    <property type="evidence" value="ECO:0007669"/>
    <property type="project" value="UniProtKB-EC"/>
</dbReference>
<evidence type="ECO:0000256" key="2">
    <source>
        <dbReference type="ARBA" id="ARBA00011245"/>
    </source>
</evidence>
<comment type="catalytic activity">
    <reaction evidence="5">
        <text>DNA(n) + a 2'-deoxyribonucleoside 5'-triphosphate = DNA(n+1) + diphosphate</text>
        <dbReference type="Rhea" id="RHEA:22508"/>
        <dbReference type="Rhea" id="RHEA-COMP:17339"/>
        <dbReference type="Rhea" id="RHEA-COMP:17340"/>
        <dbReference type="ChEBI" id="CHEBI:33019"/>
        <dbReference type="ChEBI" id="CHEBI:61560"/>
        <dbReference type="ChEBI" id="CHEBI:173112"/>
        <dbReference type="EC" id="2.7.7.7"/>
    </reaction>
</comment>
<organism evidence="7 8">
    <name type="scientific">Sphingomonas baiyangensis</name>
    <dbReference type="NCBI Taxonomy" id="2572576"/>
    <lineage>
        <taxon>Bacteria</taxon>
        <taxon>Pseudomonadati</taxon>
        <taxon>Pseudomonadota</taxon>
        <taxon>Alphaproteobacteria</taxon>
        <taxon>Sphingomonadales</taxon>
        <taxon>Sphingomonadaceae</taxon>
        <taxon>Sphingomonas</taxon>
    </lineage>
</organism>
<dbReference type="Proteomes" id="UP000309138">
    <property type="component" value="Unassembled WGS sequence"/>
</dbReference>
<dbReference type="Gene3D" id="3.30.1490.100">
    <property type="entry name" value="DNA polymerase, Y-family, little finger domain"/>
    <property type="match status" value="1"/>
</dbReference>
<dbReference type="SUPFAM" id="SSF100879">
    <property type="entry name" value="Lesion bypass DNA polymerase (Y-family), little finger domain"/>
    <property type="match status" value="1"/>
</dbReference>
<evidence type="ECO:0000256" key="5">
    <source>
        <dbReference type="ARBA" id="ARBA00049244"/>
    </source>
</evidence>
<feature type="domain" description="UmuC" evidence="6">
    <location>
        <begin position="16"/>
        <end position="199"/>
    </location>
</feature>
<dbReference type="PANTHER" id="PTHR11076">
    <property type="entry name" value="DNA REPAIR POLYMERASE UMUC / TRANSFERASE FAMILY MEMBER"/>
    <property type="match status" value="1"/>
</dbReference>
<dbReference type="GO" id="GO:0006281">
    <property type="term" value="P:DNA repair"/>
    <property type="evidence" value="ECO:0007669"/>
    <property type="project" value="InterPro"/>
</dbReference>
<dbReference type="Gene3D" id="3.40.1170.60">
    <property type="match status" value="1"/>
</dbReference>
<comment type="similarity">
    <text evidence="1">Belongs to the DNA polymerase type-Y family.</text>
</comment>